<dbReference type="GeneID" id="41322391"/>
<gene>
    <name evidence="7" type="ORF">BKD89_07970</name>
</gene>
<dbReference type="PANTHER" id="PTHR43288:SF1">
    <property type="entry name" value="GLYCYL-RADICAL ENZYME ACTIVATING ENZYME MJ0021-RELATED"/>
    <property type="match status" value="1"/>
</dbReference>
<keyword evidence="2" id="KW-0479">Metal-binding</keyword>
<dbReference type="EMBL" id="CP017686">
    <property type="protein sequence ID" value="AYQ55721.1"/>
    <property type="molecule type" value="Genomic_DNA"/>
</dbReference>
<sequence length="353" mass="39516">MSFIRFDSGSAANGKLANGCEFCIRGSKMVLFVTGRCKAGCFYCPISAERKGRDTVYANECPAMNDDQIIEEAEAMDAEGTGITGGDPSENLDRTLHYIRLLKDHFGKDHHIHMYTSVISLENAKLLEEAGLDEIRYHPREDLWTCMDTTELEDIVKSVGMDVGIEVPALPGKEGELTELAGYATGVGVKFINLNELEFSETNWDMMEAHGYEIKDDLSAAVLGSEETAIKVMNALPDAPLHFCSSTFKDGVQLRNRLKRRAENIAREYDVVTEDGTILKGIVYSDDLDGAARYLKDNYDVPDDLILVDAERNRIETASWVLDEIAEELPFKCYIVEEYPTKDRLEVERTPLN</sequence>
<evidence type="ECO:0000256" key="3">
    <source>
        <dbReference type="ARBA" id="ARBA00023004"/>
    </source>
</evidence>
<dbReference type="InterPro" id="IPR040087">
    <property type="entry name" value="MJ0021-like"/>
</dbReference>
<dbReference type="InterPro" id="IPR007197">
    <property type="entry name" value="rSAM"/>
</dbReference>
<dbReference type="GO" id="GO:0046872">
    <property type="term" value="F:metal ion binding"/>
    <property type="evidence" value="ECO:0007669"/>
    <property type="project" value="UniProtKB-KW"/>
</dbReference>
<reference evidence="7 8" key="1">
    <citation type="submission" date="2016-10" db="EMBL/GenBank/DDBJ databases">
        <title>Complete genome of the TMA-utilizing, human hosted archaeon Methanomethylophilus alvus Gen. nov, sp. nov., strain Mx-05, derived from a pure culture.</title>
        <authorList>
            <person name="Brugere J.-F."/>
            <person name="Ben Hania W."/>
            <person name="Chaudhary P.P."/>
            <person name="Gaci N."/>
            <person name="Borrel G."/>
            <person name="Cao Van Tuat L."/>
            <person name="Fardeau M.-L."/>
            <person name="Harris H.M.B."/>
            <person name="O'Toole P.W."/>
            <person name="Ollivier B."/>
        </authorList>
    </citation>
    <scope>NUCLEOTIDE SEQUENCE [LARGE SCALE GENOMIC DNA]</scope>
    <source>
        <strain evidence="7 8">Mx-05</strain>
    </source>
</reference>
<evidence type="ECO:0000313" key="7">
    <source>
        <dbReference type="EMBL" id="AYQ55721.1"/>
    </source>
</evidence>
<dbReference type="Pfam" id="PF26257">
    <property type="entry name" value="DUF8061"/>
    <property type="match status" value="1"/>
</dbReference>
<feature type="domain" description="Radical SAM core" evidence="5">
    <location>
        <begin position="33"/>
        <end position="135"/>
    </location>
</feature>
<dbReference type="InterPro" id="IPR058374">
    <property type="entry name" value="DUF8061"/>
</dbReference>
<proteinExistence type="predicted"/>
<evidence type="ECO:0000256" key="1">
    <source>
        <dbReference type="ARBA" id="ARBA00022691"/>
    </source>
</evidence>
<keyword evidence="4" id="KW-0411">Iron-sulfur</keyword>
<accession>A0A3G3IIZ2</accession>
<dbReference type="Proteomes" id="UP000273278">
    <property type="component" value="Chromosome"/>
</dbReference>
<evidence type="ECO:0000256" key="4">
    <source>
        <dbReference type="ARBA" id="ARBA00023014"/>
    </source>
</evidence>
<dbReference type="SFLD" id="SFLDS00029">
    <property type="entry name" value="Radical_SAM"/>
    <property type="match status" value="1"/>
</dbReference>
<dbReference type="SFLD" id="SFLDG01108">
    <property type="entry name" value="Uncharacterised_Radical_SAM_Su"/>
    <property type="match status" value="1"/>
</dbReference>
<organism evidence="7 8">
    <name type="scientific">Methanomethylophilus alvi</name>
    <dbReference type="NCBI Taxonomy" id="1291540"/>
    <lineage>
        <taxon>Archaea</taxon>
        <taxon>Methanobacteriati</taxon>
        <taxon>Thermoplasmatota</taxon>
        <taxon>Thermoplasmata</taxon>
        <taxon>Methanomassiliicoccales</taxon>
        <taxon>Methanomethylophilaceae</taxon>
        <taxon>Methanomethylophilus</taxon>
    </lineage>
</organism>
<dbReference type="InterPro" id="IPR058240">
    <property type="entry name" value="rSAM_sf"/>
</dbReference>
<dbReference type="Pfam" id="PF04055">
    <property type="entry name" value="Radical_SAM"/>
    <property type="match status" value="1"/>
</dbReference>
<dbReference type="RefSeq" id="WP_015505502.1">
    <property type="nucleotide sequence ID" value="NZ_CAYARL010000009.1"/>
</dbReference>
<dbReference type="InterPro" id="IPR013785">
    <property type="entry name" value="Aldolase_TIM"/>
</dbReference>
<dbReference type="GO" id="GO:0051536">
    <property type="term" value="F:iron-sulfur cluster binding"/>
    <property type="evidence" value="ECO:0007669"/>
    <property type="project" value="UniProtKB-KW"/>
</dbReference>
<name>A0A3G3IIZ2_9ARCH</name>
<dbReference type="AlphaFoldDB" id="A0A3G3IIZ2"/>
<evidence type="ECO:0000259" key="5">
    <source>
        <dbReference type="Pfam" id="PF04055"/>
    </source>
</evidence>
<evidence type="ECO:0000313" key="8">
    <source>
        <dbReference type="Proteomes" id="UP000273278"/>
    </source>
</evidence>
<dbReference type="GO" id="GO:0003824">
    <property type="term" value="F:catalytic activity"/>
    <property type="evidence" value="ECO:0007669"/>
    <property type="project" value="InterPro"/>
</dbReference>
<evidence type="ECO:0000256" key="2">
    <source>
        <dbReference type="ARBA" id="ARBA00022723"/>
    </source>
</evidence>
<dbReference type="CDD" id="cd01335">
    <property type="entry name" value="Radical_SAM"/>
    <property type="match status" value="1"/>
</dbReference>
<dbReference type="PANTHER" id="PTHR43288">
    <property type="entry name" value="BIOTIN SYNTHASE-RELATED PROTEIN, RADICAL SAM SUPERFAMILY"/>
    <property type="match status" value="1"/>
</dbReference>
<feature type="domain" description="DUF8061" evidence="6">
    <location>
        <begin position="276"/>
        <end position="352"/>
    </location>
</feature>
<keyword evidence="3" id="KW-0408">Iron</keyword>
<evidence type="ECO:0000259" key="6">
    <source>
        <dbReference type="Pfam" id="PF26257"/>
    </source>
</evidence>
<dbReference type="OMA" id="RDCFYCP"/>
<dbReference type="SUPFAM" id="SSF102114">
    <property type="entry name" value="Radical SAM enzymes"/>
    <property type="match status" value="1"/>
</dbReference>
<dbReference type="Gene3D" id="3.20.20.70">
    <property type="entry name" value="Aldolase class I"/>
    <property type="match status" value="1"/>
</dbReference>
<keyword evidence="1" id="KW-0949">S-adenosyl-L-methionine</keyword>
<protein>
    <submittedName>
        <fullName evidence="7">Radical SAM protein</fullName>
    </submittedName>
</protein>